<dbReference type="InterPro" id="IPR036751">
    <property type="entry name" value="SpoVG_sf"/>
</dbReference>
<sequence>MDITSTRIRFINNSKYIAIASVTLDNELIINDIRVVADGKSDIRLIFPCSERALARRQYNILPDSELYKRIKKAIFFKLKKEEK</sequence>
<name>A0ABV1HWA8_9FIRM</name>
<dbReference type="SUPFAM" id="SSF160537">
    <property type="entry name" value="SpoVG-like"/>
    <property type="match status" value="1"/>
</dbReference>
<dbReference type="InterPro" id="IPR007170">
    <property type="entry name" value="SpoVG"/>
</dbReference>
<dbReference type="Pfam" id="PF04026">
    <property type="entry name" value="SpoVG"/>
    <property type="match status" value="1"/>
</dbReference>
<evidence type="ECO:0000313" key="2">
    <source>
        <dbReference type="Proteomes" id="UP001478133"/>
    </source>
</evidence>
<accession>A0ABV1HWA8</accession>
<evidence type="ECO:0000313" key="1">
    <source>
        <dbReference type="EMBL" id="MEQ2566605.1"/>
    </source>
</evidence>
<reference evidence="1 2" key="1">
    <citation type="submission" date="2024-03" db="EMBL/GenBank/DDBJ databases">
        <title>Human intestinal bacterial collection.</title>
        <authorList>
            <person name="Pauvert C."/>
            <person name="Hitch T.C.A."/>
            <person name="Clavel T."/>
        </authorList>
    </citation>
    <scope>NUCLEOTIDE SEQUENCE [LARGE SCALE GENOMIC DNA]</scope>
    <source>
        <strain evidence="1 2">CLA-AP-H18</strain>
    </source>
</reference>
<keyword evidence="2" id="KW-1185">Reference proteome</keyword>
<gene>
    <name evidence="1" type="ORF">ABFO16_10265</name>
</gene>
<dbReference type="EMBL" id="JBBMFI010000084">
    <property type="protein sequence ID" value="MEQ2566605.1"/>
    <property type="molecule type" value="Genomic_DNA"/>
</dbReference>
<protein>
    <submittedName>
        <fullName evidence="1">Septation protein SpoVG family protein</fullName>
    </submittedName>
</protein>
<dbReference type="RefSeq" id="WP_367286521.1">
    <property type="nucleotide sequence ID" value="NZ_JBBMEY010000029.1"/>
</dbReference>
<dbReference type="Gene3D" id="3.30.1120.40">
    <property type="entry name" value="Stage V sporulation protein G"/>
    <property type="match status" value="1"/>
</dbReference>
<organism evidence="1 2">
    <name type="scientific">Ruminococcoides intestinihominis</name>
    <dbReference type="NCBI Taxonomy" id="3133161"/>
    <lineage>
        <taxon>Bacteria</taxon>
        <taxon>Bacillati</taxon>
        <taxon>Bacillota</taxon>
        <taxon>Clostridia</taxon>
        <taxon>Eubacteriales</taxon>
        <taxon>Oscillospiraceae</taxon>
        <taxon>Ruminococcoides</taxon>
    </lineage>
</organism>
<proteinExistence type="predicted"/>
<comment type="caution">
    <text evidence="1">The sequence shown here is derived from an EMBL/GenBank/DDBJ whole genome shotgun (WGS) entry which is preliminary data.</text>
</comment>
<dbReference type="Proteomes" id="UP001478133">
    <property type="component" value="Unassembled WGS sequence"/>
</dbReference>